<dbReference type="KEGG" id="vg:5850412"/>
<accession>B0FDS2</accession>
<dbReference type="OrthoDB" id="12499at10239"/>
<evidence type="ECO:0000313" key="1">
    <source>
        <dbReference type="EMBL" id="ABY65780.1"/>
    </source>
</evidence>
<evidence type="ECO:0000313" key="2">
    <source>
        <dbReference type="Proteomes" id="UP000203316"/>
    </source>
</evidence>
<dbReference type="Proteomes" id="UP000203316">
    <property type="component" value="Segment"/>
</dbReference>
<keyword evidence="2" id="KW-1185">Reference proteome</keyword>
<dbReference type="EMBL" id="EU309041">
    <property type="protein sequence ID" value="ABY65780.1"/>
    <property type="molecule type" value="Genomic_DNA"/>
</dbReference>
<dbReference type="GeneID" id="5850412"/>
<dbReference type="RefSeq" id="YP_001650964.1">
    <property type="nucleotide sequence ID" value="NC_010276.1"/>
</dbReference>
<protein>
    <submittedName>
        <fullName evidence="1">Ac38-like protein</fullName>
    </submittedName>
</protein>
<sequence>MRSAGLFMIVDNDKAVLLRARQSYNSGARVSSNNYFLEKISIPRGKRDGDDSFDYETAVREFIEETATVFDSALVYKNPFVLQWNDAGVVYKYAIYVGVLRGMLKSVSREPNSFCVKLRTAKNHNEYNVNIESRRFNNEIRRNLHITSLTDYFRYMTEAQLTTYASSNYSEFFDFVKNVKSQFDDGRLFDFFLITLKLNNWELFDKWNVRRPKIVSATRRELMNIVNV</sequence>
<gene>
    <name evidence="1" type="primary">bv-e31</name>
</gene>
<dbReference type="InterPro" id="IPR015797">
    <property type="entry name" value="NUDIX_hydrolase-like_dom_sf"/>
</dbReference>
<reference evidence="1 2" key="1">
    <citation type="submission" date="2007-11" db="EMBL/GenBank/DDBJ databases">
        <title>Sequence and organization of Orgyia leucostigma nucleopolyhedrovirus genome.</title>
        <authorList>
            <person name="Eveleigh R.J.M."/>
            <person name="Lapointe R."/>
            <person name="Graham R.I."/>
            <person name="Lauzon H.A.M."/>
            <person name="Pavlik L."/>
            <person name="Arif B.M."/>
            <person name="Lucarotti C.J."/>
        </authorList>
    </citation>
    <scope>NUCLEOTIDE SEQUENCE [LARGE SCALE GENOMIC DNA]</scope>
    <source>
        <strain evidence="1">CFS-77</strain>
    </source>
</reference>
<proteinExistence type="predicted"/>
<dbReference type="SUPFAM" id="SSF55811">
    <property type="entry name" value="Nudix"/>
    <property type="match status" value="1"/>
</dbReference>
<organism evidence="1 2">
    <name type="scientific">Orgyia leucostigma nucleopolyhedrovirus</name>
    <dbReference type="NCBI Taxonomy" id="490711"/>
    <lineage>
        <taxon>Viruses</taxon>
        <taxon>Viruses incertae sedis</taxon>
        <taxon>Naldaviricetes</taxon>
        <taxon>Lefavirales</taxon>
        <taxon>Baculoviridae</taxon>
        <taxon>Alphabaculovirus</taxon>
        <taxon>Alphabaculovirus orleucostigmae</taxon>
    </lineage>
</organism>
<name>B0FDS2_9ABAC</name>